<organism evidence="2 3">
    <name type="scientific">Parabacteroides distasonis</name>
    <dbReference type="NCBI Taxonomy" id="823"/>
    <lineage>
        <taxon>Bacteria</taxon>
        <taxon>Pseudomonadati</taxon>
        <taxon>Bacteroidota</taxon>
        <taxon>Bacteroidia</taxon>
        <taxon>Bacteroidales</taxon>
        <taxon>Tannerellaceae</taxon>
        <taxon>Parabacteroides</taxon>
    </lineage>
</organism>
<accession>A0A3L7ZS89</accession>
<dbReference type="InterPro" id="IPR029044">
    <property type="entry name" value="Nucleotide-diphossugar_trans"/>
</dbReference>
<reference evidence="2 3" key="1">
    <citation type="submission" date="2018-09" db="EMBL/GenBank/DDBJ databases">
        <title>Murine metabolic-syndrome-specific gut microbial biobank.</title>
        <authorList>
            <person name="Liu C."/>
        </authorList>
    </citation>
    <scope>NUCLEOTIDE SEQUENCE [LARGE SCALE GENOMIC DNA]</scope>
    <source>
        <strain evidence="2 3">8-P5</strain>
    </source>
</reference>
<comment type="caution">
    <text evidence="2">The sequence shown here is derived from an EMBL/GenBank/DDBJ whole genome shotgun (WGS) entry which is preliminary data.</text>
</comment>
<dbReference type="AlphaFoldDB" id="A0A3L7ZS89"/>
<evidence type="ECO:0000313" key="3">
    <source>
        <dbReference type="Proteomes" id="UP000278164"/>
    </source>
</evidence>
<feature type="domain" description="Glycosyltransferase 2-like" evidence="1">
    <location>
        <begin position="4"/>
        <end position="161"/>
    </location>
</feature>
<evidence type="ECO:0000259" key="1">
    <source>
        <dbReference type="Pfam" id="PF00535"/>
    </source>
</evidence>
<dbReference type="Gene3D" id="3.90.550.10">
    <property type="entry name" value="Spore Coat Polysaccharide Biosynthesis Protein SpsA, Chain A"/>
    <property type="match status" value="1"/>
</dbReference>
<dbReference type="SUPFAM" id="SSF53448">
    <property type="entry name" value="Nucleotide-diphospho-sugar transferases"/>
    <property type="match status" value="1"/>
</dbReference>
<evidence type="ECO:0000313" key="2">
    <source>
        <dbReference type="EMBL" id="RLT74151.1"/>
    </source>
</evidence>
<proteinExistence type="predicted"/>
<dbReference type="Pfam" id="PF00535">
    <property type="entry name" value="Glycos_transf_2"/>
    <property type="match status" value="1"/>
</dbReference>
<protein>
    <submittedName>
        <fullName evidence="2">Glycosyltransferase family 2 protein</fullName>
    </submittedName>
</protein>
<dbReference type="EMBL" id="RAYI01000010">
    <property type="protein sequence ID" value="RLT74151.1"/>
    <property type="molecule type" value="Genomic_DNA"/>
</dbReference>
<dbReference type="Proteomes" id="UP000278164">
    <property type="component" value="Unassembled WGS sequence"/>
</dbReference>
<gene>
    <name evidence="2" type="ORF">D7V78_06945</name>
</gene>
<dbReference type="OrthoDB" id="9815829at2"/>
<dbReference type="RefSeq" id="WP_121735584.1">
    <property type="nucleotide sequence ID" value="NZ_QXXG01000008.1"/>
</dbReference>
<name>A0A3L7ZS89_PARDI</name>
<dbReference type="PANTHER" id="PTHR22916:SF3">
    <property type="entry name" value="UDP-GLCNAC:BETAGAL BETA-1,3-N-ACETYLGLUCOSAMINYLTRANSFERASE-LIKE PROTEIN 1"/>
    <property type="match status" value="1"/>
</dbReference>
<sequence length="312" mass="36475">MLISVVLPAYNVQDTIGESIDSILSQTFTDFELIIINDGSQDNTEEVIHAYSDKRIRYYRNEKNEGLIYTLNRGLDLAQGKYIARMDADDVSLPTRFEKQVKVMEESPNIVVCGTQIIPFGVDTAKRFSLFLPEESEDLKNLLFIQTCFAHPTVMVRRQVLIDNEVRYDADYPHAEDYKMWIDLSLLGEFYNIQEPLLKYRLSDGQVSHKFSDVQKRTASACRRCLISARFKDEKLDRQIENNINISTICYIKKKECPRELLEVLYFSLKKYEFKSLCYLFISGDIFRFEIVVALALLKRFIVKKDRLLWMC</sequence>
<dbReference type="GO" id="GO:0016758">
    <property type="term" value="F:hexosyltransferase activity"/>
    <property type="evidence" value="ECO:0007669"/>
    <property type="project" value="UniProtKB-ARBA"/>
</dbReference>
<dbReference type="PANTHER" id="PTHR22916">
    <property type="entry name" value="GLYCOSYLTRANSFERASE"/>
    <property type="match status" value="1"/>
</dbReference>
<dbReference type="InterPro" id="IPR001173">
    <property type="entry name" value="Glyco_trans_2-like"/>
</dbReference>
<keyword evidence="2" id="KW-0808">Transferase</keyword>